<dbReference type="EMBL" id="JACXJA010000060">
    <property type="protein sequence ID" value="MBD2866473.1"/>
    <property type="molecule type" value="Genomic_DNA"/>
</dbReference>
<evidence type="ECO:0000256" key="3">
    <source>
        <dbReference type="ARBA" id="ARBA00023125"/>
    </source>
</evidence>
<dbReference type="SMART" id="SM00534">
    <property type="entry name" value="MUTSac"/>
    <property type="match status" value="1"/>
</dbReference>
<dbReference type="GO" id="GO:0005524">
    <property type="term" value="F:ATP binding"/>
    <property type="evidence" value="ECO:0007669"/>
    <property type="project" value="UniProtKB-KW"/>
</dbReference>
<dbReference type="SUPFAM" id="SSF52540">
    <property type="entry name" value="P-loop containing nucleoside triphosphate hydrolases"/>
    <property type="match status" value="1"/>
</dbReference>
<evidence type="ECO:0000259" key="4">
    <source>
        <dbReference type="SMART" id="SM00534"/>
    </source>
</evidence>
<comment type="caution">
    <text evidence="5">The sequence shown here is derived from an EMBL/GenBank/DDBJ whole genome shotgun (WGS) entry which is preliminary data.</text>
</comment>
<gene>
    <name evidence="5" type="ORF">IDH45_31335</name>
</gene>
<evidence type="ECO:0000313" key="6">
    <source>
        <dbReference type="Proteomes" id="UP000639396"/>
    </source>
</evidence>
<dbReference type="Pfam" id="PF00488">
    <property type="entry name" value="MutS_V"/>
    <property type="match status" value="1"/>
</dbReference>
<sequence length="563" mass="62227">MANAEGVSLLWLSEALKEQYRDVVHISPSAITDLGIDRIVQELSFHYSYSDFIRQQLLQLCADSGTISYRLDIMEDFCSVSGLGDDFEKLLPVLHKLGTYNHSKYMKNAEPLRNIAWQLEILGLYVECVSGLNRIMTEYKSEIRSEGLQRLLRFTAQLMEGDSFQALVEELPDFQNKLQSMSSVTIRIDLDYEFKPADAVIVALESKTVKKRPLVSRLLGLKSGEDSYEGVSLHQPVRKLSHTPLDAGMSKILVELFNDSIIPIGNALKKYIDLNTRIVADLEAELGFYIGASRLTHRMNAAGLKMCKPETVAPDERICRLEGMADLILSIGLTRQYPGMDLSHSIVANDVEFGPDGRIFLLTGPNQGGKTTYTRAIGVAQLLFQAGIFVPGRSGAISPVDRIFTHFSEEEKPNINNGRLGEESKRISIIFGEATRTSLILLNESLSSTSHADSMHLARDVVKGMRVLGCRAVYATHLLELAAGVERINEEVEGDSKLISMVAGVERLGSGDGRPAAAKGKRTYLVNPGPPSELSFARDIAELYGISFEQIVSSLKERKAIDP</sequence>
<dbReference type="RefSeq" id="WP_190932091.1">
    <property type="nucleotide sequence ID" value="NZ_JACXJA010000060.1"/>
</dbReference>
<dbReference type="Proteomes" id="UP000639396">
    <property type="component" value="Unassembled WGS sequence"/>
</dbReference>
<name>A0A927CE94_9BACL</name>
<dbReference type="AlphaFoldDB" id="A0A927CE94"/>
<feature type="domain" description="DNA mismatch repair proteins mutS family" evidence="4">
    <location>
        <begin position="357"/>
        <end position="559"/>
    </location>
</feature>
<keyword evidence="3" id="KW-0238">DNA-binding</keyword>
<protein>
    <recommendedName>
        <fullName evidence="4">DNA mismatch repair proteins mutS family domain-containing protein</fullName>
    </recommendedName>
</protein>
<reference evidence="5" key="1">
    <citation type="submission" date="2020-09" db="EMBL/GenBank/DDBJ databases">
        <title>A novel bacterium of genus Paenibacillus, isolated from South China Sea.</title>
        <authorList>
            <person name="Huang H."/>
            <person name="Mo K."/>
            <person name="Hu Y."/>
        </authorList>
    </citation>
    <scope>NUCLEOTIDE SEQUENCE</scope>
    <source>
        <strain evidence="5">IB182363</strain>
    </source>
</reference>
<dbReference type="InterPro" id="IPR027417">
    <property type="entry name" value="P-loop_NTPase"/>
</dbReference>
<keyword evidence="6" id="KW-1185">Reference proteome</keyword>
<evidence type="ECO:0000256" key="2">
    <source>
        <dbReference type="ARBA" id="ARBA00022840"/>
    </source>
</evidence>
<dbReference type="PANTHER" id="PTHR11361">
    <property type="entry name" value="DNA MISMATCH REPAIR PROTEIN MUTS FAMILY MEMBER"/>
    <property type="match status" value="1"/>
</dbReference>
<organism evidence="5 6">
    <name type="scientific">Paenibacillus oceani</name>
    <dbReference type="NCBI Taxonomy" id="2772510"/>
    <lineage>
        <taxon>Bacteria</taxon>
        <taxon>Bacillati</taxon>
        <taxon>Bacillota</taxon>
        <taxon>Bacilli</taxon>
        <taxon>Bacillales</taxon>
        <taxon>Paenibacillaceae</taxon>
        <taxon>Paenibacillus</taxon>
    </lineage>
</organism>
<dbReference type="Gene3D" id="3.40.50.300">
    <property type="entry name" value="P-loop containing nucleotide triphosphate hydrolases"/>
    <property type="match status" value="1"/>
</dbReference>
<keyword evidence="2" id="KW-0067">ATP-binding</keyword>
<dbReference type="InterPro" id="IPR045076">
    <property type="entry name" value="MutS"/>
</dbReference>
<dbReference type="GO" id="GO:0030983">
    <property type="term" value="F:mismatched DNA binding"/>
    <property type="evidence" value="ECO:0007669"/>
    <property type="project" value="InterPro"/>
</dbReference>
<evidence type="ECO:0000256" key="1">
    <source>
        <dbReference type="ARBA" id="ARBA00022741"/>
    </source>
</evidence>
<keyword evidence="1" id="KW-0547">Nucleotide-binding</keyword>
<accession>A0A927CE94</accession>
<dbReference type="GO" id="GO:0140664">
    <property type="term" value="F:ATP-dependent DNA damage sensor activity"/>
    <property type="evidence" value="ECO:0007669"/>
    <property type="project" value="InterPro"/>
</dbReference>
<proteinExistence type="predicted"/>
<dbReference type="GO" id="GO:0006298">
    <property type="term" value="P:mismatch repair"/>
    <property type="evidence" value="ECO:0007669"/>
    <property type="project" value="InterPro"/>
</dbReference>
<evidence type="ECO:0000313" key="5">
    <source>
        <dbReference type="EMBL" id="MBD2866473.1"/>
    </source>
</evidence>
<dbReference type="PANTHER" id="PTHR11361:SF34">
    <property type="entry name" value="DNA MISMATCH REPAIR PROTEIN MSH1, MITOCHONDRIAL"/>
    <property type="match status" value="1"/>
</dbReference>
<dbReference type="InterPro" id="IPR000432">
    <property type="entry name" value="DNA_mismatch_repair_MutS_C"/>
</dbReference>